<dbReference type="STRING" id="106549.A0A540KUM3"/>
<dbReference type="PANTHER" id="PTHR23024:SF551">
    <property type="entry name" value="2-HYDROXYISOFLAVANONE DEHYDRATASE-LIKE"/>
    <property type="match status" value="1"/>
</dbReference>
<dbReference type="InterPro" id="IPR013094">
    <property type="entry name" value="AB_hydrolase_3"/>
</dbReference>
<protein>
    <recommendedName>
        <fullName evidence="2">Alpha/beta hydrolase fold-3 domain-containing protein</fullName>
    </recommendedName>
</protein>
<keyword evidence="4" id="KW-1185">Reference proteome</keyword>
<reference evidence="3 4" key="1">
    <citation type="journal article" date="2019" name="G3 (Bethesda)">
        <title>Sequencing of a Wild Apple (Malus baccata) Genome Unravels the Differences Between Cultivated and Wild Apple Species Regarding Disease Resistance and Cold Tolerance.</title>
        <authorList>
            <person name="Chen X."/>
        </authorList>
    </citation>
    <scope>NUCLEOTIDE SEQUENCE [LARGE SCALE GENOMIC DNA]</scope>
    <source>
        <strain evidence="4">cv. Shandingzi</strain>
        <tissue evidence="3">Leaves</tissue>
    </source>
</reference>
<dbReference type="InterPro" id="IPR050466">
    <property type="entry name" value="Carboxylest/Gibb_receptor"/>
</dbReference>
<evidence type="ECO:0000256" key="1">
    <source>
        <dbReference type="ARBA" id="ARBA00010515"/>
    </source>
</evidence>
<accession>A0A540KUM3</accession>
<organism evidence="3 4">
    <name type="scientific">Malus baccata</name>
    <name type="common">Siberian crab apple</name>
    <name type="synonym">Pyrus baccata</name>
    <dbReference type="NCBI Taxonomy" id="106549"/>
    <lineage>
        <taxon>Eukaryota</taxon>
        <taxon>Viridiplantae</taxon>
        <taxon>Streptophyta</taxon>
        <taxon>Embryophyta</taxon>
        <taxon>Tracheophyta</taxon>
        <taxon>Spermatophyta</taxon>
        <taxon>Magnoliopsida</taxon>
        <taxon>eudicotyledons</taxon>
        <taxon>Gunneridae</taxon>
        <taxon>Pentapetalae</taxon>
        <taxon>rosids</taxon>
        <taxon>fabids</taxon>
        <taxon>Rosales</taxon>
        <taxon>Rosaceae</taxon>
        <taxon>Amygdaloideae</taxon>
        <taxon>Maleae</taxon>
        <taxon>Malus</taxon>
    </lineage>
</organism>
<comment type="caution">
    <text evidence="3">The sequence shown here is derived from an EMBL/GenBank/DDBJ whole genome shotgun (WGS) entry which is preliminary data.</text>
</comment>
<dbReference type="SUPFAM" id="SSF53474">
    <property type="entry name" value="alpha/beta-Hydrolases"/>
    <property type="match status" value="1"/>
</dbReference>
<dbReference type="AlphaFoldDB" id="A0A540KUM3"/>
<gene>
    <name evidence="3" type="ORF">C1H46_036793</name>
</gene>
<dbReference type="EMBL" id="VIEB01000948">
    <property type="protein sequence ID" value="TQD77692.1"/>
    <property type="molecule type" value="Genomic_DNA"/>
</dbReference>
<evidence type="ECO:0000313" key="4">
    <source>
        <dbReference type="Proteomes" id="UP000315295"/>
    </source>
</evidence>
<dbReference type="Proteomes" id="UP000315295">
    <property type="component" value="Unassembled WGS sequence"/>
</dbReference>
<dbReference type="PANTHER" id="PTHR23024">
    <property type="entry name" value="ARYLACETAMIDE DEACETYLASE"/>
    <property type="match status" value="1"/>
</dbReference>
<dbReference type="Pfam" id="PF07859">
    <property type="entry name" value="Abhydrolase_3"/>
    <property type="match status" value="1"/>
</dbReference>
<dbReference type="Gene3D" id="3.40.50.1820">
    <property type="entry name" value="alpha/beta hydrolase"/>
    <property type="match status" value="1"/>
</dbReference>
<comment type="similarity">
    <text evidence="1">Belongs to the 'GDXG' lipolytic enzyme family.</text>
</comment>
<evidence type="ECO:0000259" key="2">
    <source>
        <dbReference type="Pfam" id="PF07859"/>
    </source>
</evidence>
<sequence length="155" mass="16947">MASQLGDFDRLYIGGDNAGGNIGHDLAMRAGVESLCGGVKILGAYLGHPFFWSSKPIMSEPKGEDFEKNPICKFWDFVYLSAPGGIDNPMVNLVGEGAPILAGLACSRLLVCVAGKDKLRDRGVRYYDLVKESGWKGEVEMFEVEGEDHCFHFQP</sequence>
<evidence type="ECO:0000313" key="3">
    <source>
        <dbReference type="EMBL" id="TQD77692.1"/>
    </source>
</evidence>
<dbReference type="GO" id="GO:0016787">
    <property type="term" value="F:hydrolase activity"/>
    <property type="evidence" value="ECO:0007669"/>
    <property type="project" value="InterPro"/>
</dbReference>
<dbReference type="InterPro" id="IPR029058">
    <property type="entry name" value="AB_hydrolase_fold"/>
</dbReference>
<feature type="domain" description="Alpha/beta hydrolase fold-3" evidence="2">
    <location>
        <begin position="6"/>
        <end position="152"/>
    </location>
</feature>
<name>A0A540KUM3_MALBA</name>
<proteinExistence type="inferred from homology"/>